<comment type="caution">
    <text evidence="1">The sequence shown here is derived from an EMBL/GenBank/DDBJ whole genome shotgun (WGS) entry which is preliminary data.</text>
</comment>
<dbReference type="Proteomes" id="UP001140091">
    <property type="component" value="Unassembled WGS sequence"/>
</dbReference>
<feature type="non-terminal residue" evidence="1">
    <location>
        <position position="281"/>
    </location>
</feature>
<organism evidence="1 2">
    <name type="scientific">Candolleomyces eurysporus</name>
    <dbReference type="NCBI Taxonomy" id="2828524"/>
    <lineage>
        <taxon>Eukaryota</taxon>
        <taxon>Fungi</taxon>
        <taxon>Dikarya</taxon>
        <taxon>Basidiomycota</taxon>
        <taxon>Agaricomycotina</taxon>
        <taxon>Agaricomycetes</taxon>
        <taxon>Agaricomycetidae</taxon>
        <taxon>Agaricales</taxon>
        <taxon>Agaricineae</taxon>
        <taxon>Psathyrellaceae</taxon>
        <taxon>Candolleomyces</taxon>
    </lineage>
</organism>
<name>A0A9W8JDB7_9AGAR</name>
<keyword evidence="2" id="KW-1185">Reference proteome</keyword>
<dbReference type="Gene3D" id="3.80.10.10">
    <property type="entry name" value="Ribonuclease Inhibitor"/>
    <property type="match status" value="1"/>
</dbReference>
<protein>
    <submittedName>
        <fullName evidence="1">Uncharacterized protein</fullName>
    </submittedName>
</protein>
<dbReference type="SUPFAM" id="SSF52058">
    <property type="entry name" value="L domain-like"/>
    <property type="match status" value="1"/>
</dbReference>
<reference evidence="1" key="1">
    <citation type="submission" date="2022-06" db="EMBL/GenBank/DDBJ databases">
        <title>Genome Sequence of Candolleomyces eurysporus.</title>
        <authorList>
            <person name="Buettner E."/>
        </authorList>
    </citation>
    <scope>NUCLEOTIDE SEQUENCE</scope>
    <source>
        <strain evidence="1">VTCC 930004</strain>
    </source>
</reference>
<dbReference type="AlphaFoldDB" id="A0A9W8JDB7"/>
<evidence type="ECO:0000313" key="2">
    <source>
        <dbReference type="Proteomes" id="UP001140091"/>
    </source>
</evidence>
<dbReference type="OrthoDB" id="2896924at2759"/>
<evidence type="ECO:0000313" key="1">
    <source>
        <dbReference type="EMBL" id="KAJ2928683.1"/>
    </source>
</evidence>
<dbReference type="EMBL" id="JANBPK010000920">
    <property type="protein sequence ID" value="KAJ2928683.1"/>
    <property type="molecule type" value="Genomic_DNA"/>
</dbReference>
<proteinExistence type="predicted"/>
<sequence length="281" mass="31292">MAPASSLEHLTLAFNGRTELAVPITAPRHLFLFMGQATRLHSLTLANCIFPPRLIPFENLEFLRLKYTLLGLRLQDHIKGWWDLCCSGQMKNLKNLYFEGVSFFSVIPHGRCAANDEGAMPPNLKKIYLEGDIDACVWLLDRDGLELPPSCNLDLSLETTENHSLYPLVELDAVRDPGRVLSSIMTRILEKDSSHPCAKLTVDGMKFVHRSKVRRITISFADKVGFSTFLTSLLAGTSETVAAKLKLTASTRCTEQTRKIIQSFARPGGSNDLFGKPDSLK</sequence>
<gene>
    <name evidence="1" type="ORF">H1R20_g8387</name>
</gene>
<dbReference type="InterPro" id="IPR032675">
    <property type="entry name" value="LRR_dom_sf"/>
</dbReference>
<accession>A0A9W8JDB7</accession>